<evidence type="ECO:0000256" key="1">
    <source>
        <dbReference type="SAM" id="MobiDB-lite"/>
    </source>
</evidence>
<protein>
    <submittedName>
        <fullName evidence="2">GAF domain-containing protein</fullName>
    </submittedName>
</protein>
<name>A0A939RUR9_9CELL</name>
<dbReference type="EMBL" id="JAGEMK010000003">
    <property type="protein sequence ID" value="MBO1751645.1"/>
    <property type="molecule type" value="Genomic_DNA"/>
</dbReference>
<reference evidence="2" key="1">
    <citation type="submission" date="2021-03" db="EMBL/GenBank/DDBJ databases">
        <title>Actinotalea soli sp. nov., isolated from soil.</title>
        <authorList>
            <person name="Ping W."/>
            <person name="Zhang J."/>
        </authorList>
    </citation>
    <scope>NUCLEOTIDE SEQUENCE</scope>
    <source>
        <strain evidence="2">BY-33</strain>
    </source>
</reference>
<gene>
    <name evidence="2" type="ORF">J4G33_07485</name>
</gene>
<evidence type="ECO:0000313" key="3">
    <source>
        <dbReference type="Proteomes" id="UP000664209"/>
    </source>
</evidence>
<dbReference type="AlphaFoldDB" id="A0A939RUR9"/>
<accession>A0A939RUR9</accession>
<feature type="compositionally biased region" description="Basic and acidic residues" evidence="1">
    <location>
        <begin position="161"/>
        <end position="171"/>
    </location>
</feature>
<keyword evidence="3" id="KW-1185">Reference proteome</keyword>
<organism evidence="2 3">
    <name type="scientific">Actinotalea soli</name>
    <dbReference type="NCBI Taxonomy" id="2819234"/>
    <lineage>
        <taxon>Bacteria</taxon>
        <taxon>Bacillati</taxon>
        <taxon>Actinomycetota</taxon>
        <taxon>Actinomycetes</taxon>
        <taxon>Micrococcales</taxon>
        <taxon>Cellulomonadaceae</taxon>
        <taxon>Actinotalea</taxon>
    </lineage>
</organism>
<comment type="caution">
    <text evidence="2">The sequence shown here is derived from an EMBL/GenBank/DDBJ whole genome shotgun (WGS) entry which is preliminary data.</text>
</comment>
<feature type="region of interest" description="Disordered" evidence="1">
    <location>
        <begin position="155"/>
        <end position="178"/>
    </location>
</feature>
<evidence type="ECO:0000313" key="2">
    <source>
        <dbReference type="EMBL" id="MBO1751645.1"/>
    </source>
</evidence>
<dbReference type="Proteomes" id="UP000664209">
    <property type="component" value="Unassembled WGS sequence"/>
</dbReference>
<proteinExistence type="predicted"/>
<sequence>MSHAEGLPVLRAPMRSRLDEVDAAAAVERALALGLCGIGGRLARAPADLAEACALVAEQHDERTARRLERFAAEPAGAFVWTRTGEGLFAVGRLTGPWRYDASADARALDLVHVRDCAWAEALLPAAQTPAPVLATFARGGRNLQRVHDGGVAAASARAVEAQDRRGDRRRMGTGSSR</sequence>
<dbReference type="RefSeq" id="WP_208055323.1">
    <property type="nucleotide sequence ID" value="NZ_JAGEMK010000003.1"/>
</dbReference>